<sequence>MLFVGSGRITLTSLVIIFSNSLTRVVHSCAQVISARQALERCATAYLEQLEKVKLTAQQREDDLLRDHYSVCEDFTARLQQANALIGQYRTLVANMGHAYASGIEKFESDVSQILVQHKNLRQTNIKSRRICCSGQVVSPK</sequence>
<evidence type="ECO:0000313" key="3">
    <source>
        <dbReference type="Proteomes" id="UP000748531"/>
    </source>
</evidence>
<evidence type="ECO:0000313" key="2">
    <source>
        <dbReference type="EMBL" id="KAF5399268.1"/>
    </source>
</evidence>
<feature type="chain" id="PRO_5035171338" evidence="1">
    <location>
        <begin position="29"/>
        <end position="141"/>
    </location>
</feature>
<dbReference type="EMBL" id="LUCH01004200">
    <property type="protein sequence ID" value="KAF5399268.1"/>
    <property type="molecule type" value="Genomic_DNA"/>
</dbReference>
<dbReference type="AlphaFoldDB" id="A0A8J4T5J2"/>
<keyword evidence="3" id="KW-1185">Reference proteome</keyword>
<keyword evidence="1" id="KW-0732">Signal</keyword>
<organism evidence="2 3">
    <name type="scientific">Paragonimus heterotremus</name>
    <dbReference type="NCBI Taxonomy" id="100268"/>
    <lineage>
        <taxon>Eukaryota</taxon>
        <taxon>Metazoa</taxon>
        <taxon>Spiralia</taxon>
        <taxon>Lophotrochozoa</taxon>
        <taxon>Platyhelminthes</taxon>
        <taxon>Trematoda</taxon>
        <taxon>Digenea</taxon>
        <taxon>Plagiorchiida</taxon>
        <taxon>Troglotremata</taxon>
        <taxon>Troglotrematidae</taxon>
        <taxon>Paragonimus</taxon>
    </lineage>
</organism>
<gene>
    <name evidence="2" type="ORF">PHET_07510</name>
</gene>
<name>A0A8J4T5J2_9TREM</name>
<dbReference type="Proteomes" id="UP000748531">
    <property type="component" value="Unassembled WGS sequence"/>
</dbReference>
<evidence type="ECO:0000256" key="1">
    <source>
        <dbReference type="SAM" id="SignalP"/>
    </source>
</evidence>
<comment type="caution">
    <text evidence="2">The sequence shown here is derived from an EMBL/GenBank/DDBJ whole genome shotgun (WGS) entry which is preliminary data.</text>
</comment>
<proteinExistence type="predicted"/>
<protein>
    <submittedName>
        <fullName evidence="2">Uncharacterized protein</fullName>
    </submittedName>
</protein>
<feature type="signal peptide" evidence="1">
    <location>
        <begin position="1"/>
        <end position="28"/>
    </location>
</feature>
<dbReference type="OrthoDB" id="10295872at2759"/>
<accession>A0A8J4T5J2</accession>
<reference evidence="2" key="1">
    <citation type="submission" date="2019-05" db="EMBL/GenBank/DDBJ databases">
        <title>Annotation for the trematode Paragonimus heterotremus.</title>
        <authorList>
            <person name="Choi Y.-J."/>
        </authorList>
    </citation>
    <scope>NUCLEOTIDE SEQUENCE</scope>
    <source>
        <strain evidence="2">LC</strain>
    </source>
</reference>